<evidence type="ECO:0000313" key="10">
    <source>
        <dbReference type="EMBL" id="VVT45672.1"/>
    </source>
</evidence>
<accession>A0A5E8B4C7</accession>
<evidence type="ECO:0000256" key="7">
    <source>
        <dbReference type="PIRSR" id="PIRSR016262-2"/>
    </source>
</evidence>
<dbReference type="Proteomes" id="UP000398389">
    <property type="component" value="Unassembled WGS sequence"/>
</dbReference>
<feature type="binding site" evidence="7">
    <location>
        <begin position="104"/>
        <end position="111"/>
    </location>
    <ligand>
        <name>substrate</name>
    </ligand>
</feature>
<evidence type="ECO:0000256" key="4">
    <source>
        <dbReference type="ARBA" id="ARBA00023315"/>
    </source>
</evidence>
<evidence type="ECO:0000256" key="6">
    <source>
        <dbReference type="PIRSR" id="PIRSR016262-1"/>
    </source>
</evidence>
<keyword evidence="11" id="KW-1185">Reference proteome</keyword>
<feature type="binding site" evidence="7">
    <location>
        <begin position="179"/>
        <end position="181"/>
    </location>
    <ligand>
        <name>substrate</name>
    </ligand>
</feature>
<evidence type="ECO:0000256" key="8">
    <source>
        <dbReference type="PIRSR" id="PIRSR016262-3"/>
    </source>
</evidence>
<dbReference type="PANTHER" id="PTHR10993:SF7">
    <property type="entry name" value="LIPOYLTRANSFERASE 2, MITOCHONDRIAL-RELATED"/>
    <property type="match status" value="1"/>
</dbReference>
<dbReference type="Pfam" id="PF21948">
    <property type="entry name" value="LplA-B_cat"/>
    <property type="match status" value="1"/>
</dbReference>
<dbReference type="RefSeq" id="XP_031851447.1">
    <property type="nucleotide sequence ID" value="XM_031995556.1"/>
</dbReference>
<comment type="function">
    <text evidence="5">Catalyzes the transfer of endogenously produced octanoic acid from octanoyl-acyl-carrier-protein onto the lipoyl domains of lipoate-dependent enzymes. Lipoyl-ACP can also act as a substrate although octanoyl-ACP is likely to be the physiological substrate.</text>
</comment>
<reference evidence="10 11" key="1">
    <citation type="submission" date="2019-09" db="EMBL/GenBank/DDBJ databases">
        <authorList>
            <person name="Brejova B."/>
        </authorList>
    </citation>
    <scope>NUCLEOTIDE SEQUENCE [LARGE SCALE GENOMIC DNA]</scope>
</reference>
<dbReference type="InterPro" id="IPR000544">
    <property type="entry name" value="Octanoyltransferase"/>
</dbReference>
<dbReference type="CDD" id="cd16444">
    <property type="entry name" value="LipB"/>
    <property type="match status" value="1"/>
</dbReference>
<organism evidence="10 11">
    <name type="scientific">Magnusiomyces paraingens</name>
    <dbReference type="NCBI Taxonomy" id="2606893"/>
    <lineage>
        <taxon>Eukaryota</taxon>
        <taxon>Fungi</taxon>
        <taxon>Dikarya</taxon>
        <taxon>Ascomycota</taxon>
        <taxon>Saccharomycotina</taxon>
        <taxon>Dipodascomycetes</taxon>
        <taxon>Dipodascales</taxon>
        <taxon>Dipodascaceae</taxon>
        <taxon>Magnusiomyces</taxon>
    </lineage>
</organism>
<dbReference type="PROSITE" id="PS51733">
    <property type="entry name" value="BPL_LPL_CATALYTIC"/>
    <property type="match status" value="1"/>
</dbReference>
<dbReference type="Gene3D" id="3.30.930.10">
    <property type="entry name" value="Bira Bifunctional Protein, Domain 2"/>
    <property type="match status" value="1"/>
</dbReference>
<keyword evidence="3 5" id="KW-0808">Transferase</keyword>
<evidence type="ECO:0000256" key="2">
    <source>
        <dbReference type="ARBA" id="ARBA00007907"/>
    </source>
</evidence>
<keyword evidence="4 5" id="KW-0012">Acyltransferase</keyword>
<protein>
    <recommendedName>
        <fullName evidence="5">Octanoyltransferase</fullName>
        <ecNumber evidence="5">2.3.1.181</ecNumber>
    </recommendedName>
</protein>
<gene>
    <name evidence="10" type="ORF">SAPINGB_P000833</name>
</gene>
<dbReference type="PANTHER" id="PTHR10993">
    <property type="entry name" value="OCTANOYLTRANSFERASE"/>
    <property type="match status" value="1"/>
</dbReference>
<comment type="catalytic activity">
    <reaction evidence="5">
        <text>octanoyl-[ACP] + L-lysyl-[protein] = N(6)-octanoyl-L-lysyl-[protein] + holo-[ACP] + H(+)</text>
        <dbReference type="Rhea" id="RHEA:17665"/>
        <dbReference type="Rhea" id="RHEA-COMP:9636"/>
        <dbReference type="Rhea" id="RHEA-COMP:9685"/>
        <dbReference type="Rhea" id="RHEA-COMP:9752"/>
        <dbReference type="Rhea" id="RHEA-COMP:9928"/>
        <dbReference type="ChEBI" id="CHEBI:15378"/>
        <dbReference type="ChEBI" id="CHEBI:29969"/>
        <dbReference type="ChEBI" id="CHEBI:64479"/>
        <dbReference type="ChEBI" id="CHEBI:78463"/>
        <dbReference type="ChEBI" id="CHEBI:78809"/>
        <dbReference type="EC" id="2.3.1.181"/>
    </reaction>
</comment>
<dbReference type="InterPro" id="IPR020605">
    <property type="entry name" value="Octanoyltransferase_CS"/>
</dbReference>
<name>A0A5E8B4C7_9ASCO</name>
<evidence type="ECO:0000256" key="1">
    <source>
        <dbReference type="ARBA" id="ARBA00004821"/>
    </source>
</evidence>
<feature type="binding site" evidence="7">
    <location>
        <begin position="192"/>
        <end position="194"/>
    </location>
    <ligand>
        <name>substrate</name>
    </ligand>
</feature>
<dbReference type="AlphaFoldDB" id="A0A5E8B4C7"/>
<dbReference type="PIRSF" id="PIRSF016262">
    <property type="entry name" value="LPLase"/>
    <property type="match status" value="1"/>
</dbReference>
<comment type="pathway">
    <text evidence="1 5">Protein modification; protein lipoylation via endogenous pathway; protein N(6)-(lipoyl)lysine from octanoyl-[acyl-carrier-protein]: step 1/2.</text>
</comment>
<dbReference type="InterPro" id="IPR045864">
    <property type="entry name" value="aa-tRNA-synth_II/BPL/LPL"/>
</dbReference>
<dbReference type="InterPro" id="IPR004143">
    <property type="entry name" value="BPL_LPL_catalytic"/>
</dbReference>
<sequence>MSCSLKVLPKPGTPSRLVHRCFAGSVLPYSRGTEIMDQTVRRFLDSKLRSAPAGSPTPVSTLLTFQFEPTYTLGRRDRGSFSDDSGLAHHLSDGGAAAVVPTFRGGQTTFHGPGQLVAYPILDLRAFSSTTDAAGLPVRCYVELLERTIISTLRRHYGLSAMTTENTGVWVDPDHKICALGIHVRRHITSHGIALNVSTDTHRWFDRIVACGLPDKQTTSIAQQLSAHEETGPDLSVTAAAHSFAQELAESFGLELEEEYI</sequence>
<dbReference type="OrthoDB" id="19908at2759"/>
<dbReference type="GeneID" id="43579656"/>
<dbReference type="GO" id="GO:0033819">
    <property type="term" value="F:lipoyl(octanoyl) transferase activity"/>
    <property type="evidence" value="ECO:0007669"/>
    <property type="project" value="UniProtKB-EC"/>
</dbReference>
<feature type="domain" description="BPL/LPL catalytic" evidence="9">
    <location>
        <begin position="56"/>
        <end position="256"/>
    </location>
</feature>
<dbReference type="UniPathway" id="UPA00538">
    <property type="reaction ID" value="UER00592"/>
</dbReference>
<evidence type="ECO:0000259" key="9">
    <source>
        <dbReference type="PROSITE" id="PS51733"/>
    </source>
</evidence>
<evidence type="ECO:0000256" key="5">
    <source>
        <dbReference type="PIRNR" id="PIRNR016262"/>
    </source>
</evidence>
<feature type="site" description="Lowers pKa of active site Cys" evidence="8">
    <location>
        <position position="176"/>
    </location>
</feature>
<dbReference type="SUPFAM" id="SSF55681">
    <property type="entry name" value="Class II aaRS and biotin synthetases"/>
    <property type="match status" value="1"/>
</dbReference>
<proteinExistence type="inferred from homology"/>
<evidence type="ECO:0000256" key="3">
    <source>
        <dbReference type="ARBA" id="ARBA00022679"/>
    </source>
</evidence>
<dbReference type="EMBL" id="CABVLU010000001">
    <property type="protein sequence ID" value="VVT45672.1"/>
    <property type="molecule type" value="Genomic_DNA"/>
</dbReference>
<dbReference type="EC" id="2.3.1.181" evidence="5"/>
<comment type="similarity">
    <text evidence="2 5">Belongs to the LipB family.</text>
</comment>
<evidence type="ECO:0000313" key="11">
    <source>
        <dbReference type="Proteomes" id="UP000398389"/>
    </source>
</evidence>
<dbReference type="NCBIfam" id="TIGR00214">
    <property type="entry name" value="lipB"/>
    <property type="match status" value="1"/>
</dbReference>
<dbReference type="GO" id="GO:0009249">
    <property type="term" value="P:protein lipoylation"/>
    <property type="evidence" value="ECO:0007669"/>
    <property type="project" value="InterPro"/>
</dbReference>
<feature type="active site" description="Acyl-thioester intermediate" evidence="6">
    <location>
        <position position="211"/>
    </location>
</feature>
<dbReference type="PROSITE" id="PS01313">
    <property type="entry name" value="LIPB"/>
    <property type="match status" value="1"/>
</dbReference>